<dbReference type="RefSeq" id="WP_248943238.1">
    <property type="nucleotide sequence ID" value="NZ_JAKIKS010000218.1"/>
</dbReference>
<dbReference type="Gene3D" id="3.30.1460.10">
    <property type="match status" value="1"/>
</dbReference>
<dbReference type="InterPro" id="IPR010261">
    <property type="entry name" value="Tir_chaperone"/>
</dbReference>
<organism evidence="1 2">
    <name type="scientific">Shewanella surugensis</name>
    <dbReference type="NCBI Taxonomy" id="212020"/>
    <lineage>
        <taxon>Bacteria</taxon>
        <taxon>Pseudomonadati</taxon>
        <taxon>Pseudomonadota</taxon>
        <taxon>Gammaproteobacteria</taxon>
        <taxon>Alteromonadales</taxon>
        <taxon>Shewanellaceae</taxon>
        <taxon>Shewanella</taxon>
    </lineage>
</organism>
<comment type="caution">
    <text evidence="1">The sequence shown here is derived from an EMBL/GenBank/DDBJ whole genome shotgun (WGS) entry which is preliminary data.</text>
</comment>
<dbReference type="SUPFAM" id="SSF69635">
    <property type="entry name" value="Type III secretory system chaperone-like"/>
    <property type="match status" value="1"/>
</dbReference>
<evidence type="ECO:0000313" key="1">
    <source>
        <dbReference type="EMBL" id="MCL1127805.1"/>
    </source>
</evidence>
<evidence type="ECO:0000313" key="2">
    <source>
        <dbReference type="Proteomes" id="UP001203423"/>
    </source>
</evidence>
<dbReference type="Proteomes" id="UP001203423">
    <property type="component" value="Unassembled WGS sequence"/>
</dbReference>
<accession>A0ABT0LJG3</accession>
<protein>
    <submittedName>
        <fullName evidence="1">CesT family type III secretion system chaperone</fullName>
    </submittedName>
</protein>
<keyword evidence="2" id="KW-1185">Reference proteome</keyword>
<gene>
    <name evidence="1" type="ORF">L2764_25920</name>
</gene>
<reference evidence="1 2" key="1">
    <citation type="submission" date="2022-01" db="EMBL/GenBank/DDBJ databases">
        <title>Whole genome-based taxonomy of the Shewanellaceae.</title>
        <authorList>
            <person name="Martin-Rodriguez A.J."/>
        </authorList>
    </citation>
    <scope>NUCLEOTIDE SEQUENCE [LARGE SCALE GENOMIC DNA]</scope>
    <source>
        <strain evidence="1 2">DSM 17177</strain>
    </source>
</reference>
<proteinExistence type="predicted"/>
<dbReference type="Pfam" id="PF05932">
    <property type="entry name" value="CesT"/>
    <property type="match status" value="1"/>
</dbReference>
<name>A0ABT0LJG3_9GAMM</name>
<dbReference type="EMBL" id="JAKIKS010000218">
    <property type="protein sequence ID" value="MCL1127805.1"/>
    <property type="molecule type" value="Genomic_DNA"/>
</dbReference>
<sequence length="119" mass="13485">MKHESTSMQQLISNWLSQIGDVIGIKLELRPDGHAELICSENTCITIETDPERGYVYFYSKIIELPKGAKEREPYYRHALELNAFSFSLGGASISLDPRSNSIVLTFMETIKEMNADQL</sequence>